<comment type="caution">
    <text evidence="1">The sequence shown here is derived from an EMBL/GenBank/DDBJ whole genome shotgun (WGS) entry which is preliminary data.</text>
</comment>
<reference evidence="1 2" key="1">
    <citation type="submission" date="2023-05" db="EMBL/GenBank/DDBJ databases">
        <title>Novel species of genus Flectobacillus isolated from stream in China.</title>
        <authorList>
            <person name="Lu H."/>
        </authorList>
    </citation>
    <scope>NUCLEOTIDE SEQUENCE [LARGE SCALE GENOMIC DNA]</scope>
    <source>
        <strain evidence="1 2">KCTC 42575</strain>
    </source>
</reference>
<dbReference type="Proteomes" id="UP001236507">
    <property type="component" value="Unassembled WGS sequence"/>
</dbReference>
<organism evidence="1 2">
    <name type="scientific">Flectobacillus roseus</name>
    <dbReference type="NCBI Taxonomy" id="502259"/>
    <lineage>
        <taxon>Bacteria</taxon>
        <taxon>Pseudomonadati</taxon>
        <taxon>Bacteroidota</taxon>
        <taxon>Cytophagia</taxon>
        <taxon>Cytophagales</taxon>
        <taxon>Flectobacillaceae</taxon>
        <taxon>Flectobacillus</taxon>
    </lineage>
</organism>
<gene>
    <name evidence="1" type="ORF">QM524_01775</name>
</gene>
<keyword evidence="2" id="KW-1185">Reference proteome</keyword>
<accession>A0ABT6Y2Y4</accession>
<evidence type="ECO:0000313" key="1">
    <source>
        <dbReference type="EMBL" id="MDI9857927.1"/>
    </source>
</evidence>
<dbReference type="RefSeq" id="WP_095160517.1">
    <property type="nucleotide sequence ID" value="NZ_JASHIF010000002.1"/>
</dbReference>
<evidence type="ECO:0000313" key="2">
    <source>
        <dbReference type="Proteomes" id="UP001236507"/>
    </source>
</evidence>
<sequence length="150" mass="16664">MNFAKQYQNGDIIASVNYNDGITRNIKIFRHLGLTFACIEASNAPDKLIPVGKEYFVHATIVPKLSILNGFNSEHTSLLASDADLVAVGLKTGTTPMQYTQQNLVDFPTEGYVEPAPVTIENELVIRLMAYSKKLQNILDARKIPYEGFN</sequence>
<protein>
    <submittedName>
        <fullName evidence="1">Uncharacterized protein</fullName>
    </submittedName>
</protein>
<proteinExistence type="predicted"/>
<dbReference type="EMBL" id="JASHIF010000002">
    <property type="protein sequence ID" value="MDI9857927.1"/>
    <property type="molecule type" value="Genomic_DNA"/>
</dbReference>
<name>A0ABT6Y2Y4_9BACT</name>